<dbReference type="GO" id="GO:0052655">
    <property type="term" value="F:L-valine-2-oxoglutarate transaminase activity"/>
    <property type="evidence" value="ECO:0007669"/>
    <property type="project" value="RHEA"/>
</dbReference>
<dbReference type="InterPro" id="IPR005785">
    <property type="entry name" value="B_amino_transI"/>
</dbReference>
<evidence type="ECO:0000313" key="24">
    <source>
        <dbReference type="Proteomes" id="UP000184608"/>
    </source>
</evidence>
<evidence type="ECO:0000256" key="22">
    <source>
        <dbReference type="RuleBase" id="RU364094"/>
    </source>
</evidence>
<evidence type="ECO:0000256" key="20">
    <source>
        <dbReference type="RuleBase" id="RU004106"/>
    </source>
</evidence>
<comment type="pathway">
    <text evidence="14">Cofactor biosynthesis; tetrahydrofolate biosynthesis; 4-aminobenzoate from chorismate: step 2/2.</text>
</comment>
<dbReference type="InterPro" id="IPR050571">
    <property type="entry name" value="Class-IV_PLP-Dep_Aminotrnsfr"/>
</dbReference>
<dbReference type="Gene3D" id="3.20.10.10">
    <property type="entry name" value="D-amino Acid Aminotransferase, subunit A, domain 2"/>
    <property type="match status" value="1"/>
</dbReference>
<dbReference type="PROSITE" id="PS00770">
    <property type="entry name" value="AA_TRANSFER_CLASS_4"/>
    <property type="match status" value="1"/>
</dbReference>
<keyword evidence="10 21" id="KW-0663">Pyridoxal phosphate</keyword>
<dbReference type="GO" id="GO:0052654">
    <property type="term" value="F:L-leucine-2-oxoglutarate transaminase activity"/>
    <property type="evidence" value="ECO:0007669"/>
    <property type="project" value="RHEA"/>
</dbReference>
<dbReference type="SUPFAM" id="SSF56752">
    <property type="entry name" value="D-aminoacid aminotransferase-like PLP-dependent enzymes"/>
    <property type="match status" value="1"/>
</dbReference>
<dbReference type="InterPro" id="IPR001544">
    <property type="entry name" value="Aminotrans_IV"/>
</dbReference>
<dbReference type="OrthoDB" id="21319at2"/>
<reference evidence="23 24" key="1">
    <citation type="submission" date="2016-11" db="EMBL/GenBank/DDBJ databases">
        <authorList>
            <person name="Jaros S."/>
            <person name="Januszkiewicz K."/>
            <person name="Wedrychowicz H."/>
        </authorList>
    </citation>
    <scope>NUCLEOTIDE SEQUENCE [LARGE SCALE GENOMIC DNA]</scope>
    <source>
        <strain evidence="23 24">CECT 7868</strain>
    </source>
</reference>
<evidence type="ECO:0000256" key="12">
    <source>
        <dbReference type="ARBA" id="ARBA00023239"/>
    </source>
</evidence>
<organism evidence="23 24">
    <name type="scientific">Vibrio aerogenes CECT 7868</name>
    <dbReference type="NCBI Taxonomy" id="1216006"/>
    <lineage>
        <taxon>Bacteria</taxon>
        <taxon>Pseudomonadati</taxon>
        <taxon>Pseudomonadota</taxon>
        <taxon>Gammaproteobacteria</taxon>
        <taxon>Vibrionales</taxon>
        <taxon>Vibrionaceae</taxon>
        <taxon>Vibrio</taxon>
    </lineage>
</organism>
<keyword evidence="7 22" id="KW-0032">Aminotransferase</keyword>
<evidence type="ECO:0000256" key="10">
    <source>
        <dbReference type="ARBA" id="ARBA00022898"/>
    </source>
</evidence>
<dbReference type="UniPathway" id="UPA00048">
    <property type="reaction ID" value="UER00073"/>
</dbReference>
<dbReference type="CDD" id="cd00449">
    <property type="entry name" value="PLPDE_IV"/>
    <property type="match status" value="1"/>
</dbReference>
<comment type="similarity">
    <text evidence="6 20">Belongs to the class-IV pyridoxal-phosphate-dependent aminotransferase family.</text>
</comment>
<keyword evidence="12" id="KW-0456">Lyase</keyword>
<keyword evidence="24" id="KW-1185">Reference proteome</keyword>
<dbReference type="NCBIfam" id="NF005146">
    <property type="entry name" value="PRK06606.1"/>
    <property type="match status" value="1"/>
</dbReference>
<dbReference type="GO" id="GO:0052656">
    <property type="term" value="F:L-isoleucine-2-oxoglutarate transaminase activity"/>
    <property type="evidence" value="ECO:0007669"/>
    <property type="project" value="RHEA"/>
</dbReference>
<dbReference type="PANTHER" id="PTHR42743:SF4">
    <property type="entry name" value="BRANCHED-CHAIN-AMINO-ACID AMINOTRANSFERASE-RELATED"/>
    <property type="match status" value="1"/>
</dbReference>
<dbReference type="UniPathway" id="UPA00047">
    <property type="reaction ID" value="UER00058"/>
</dbReference>
<evidence type="ECO:0000256" key="3">
    <source>
        <dbReference type="ARBA" id="ARBA00004824"/>
    </source>
</evidence>
<evidence type="ECO:0000256" key="11">
    <source>
        <dbReference type="ARBA" id="ARBA00022909"/>
    </source>
</evidence>
<dbReference type="NCBIfam" id="TIGR01122">
    <property type="entry name" value="ilvE_I"/>
    <property type="match status" value="1"/>
</dbReference>
<dbReference type="Pfam" id="PF01063">
    <property type="entry name" value="Aminotran_4"/>
    <property type="match status" value="1"/>
</dbReference>
<evidence type="ECO:0000256" key="6">
    <source>
        <dbReference type="ARBA" id="ARBA00009320"/>
    </source>
</evidence>
<sequence length="332" mass="35905">MSHPGKLLNQSTTGAGSPAQIHHHWVYLRGEYVSAEQASIAVTTQAFNYGTAVFEGIRGYLNPRTGTLSVFRLADHLQRLNQSADLLLIDSLPSAEKLAMIILELLQKNGVSQDCYIRPVAYKQSLLPGAGFGVKLTGVSSGLSVNSLNMPATDAGLVSRCTISRWQRVPDNVIPARAKITGSYVNSALAMESARQGGFDEALMLNVQGYLAEATTSNVFLVRQGKLITPGVSAHILEGITRDSVIQLADYMGLTVEQRNIAPSEIFAADECFLTGTGAEIRPVTQIDHCFLASNKEKSVTRQIQSAYLKAVRGELPAFRHWLTPVYTPTGG</sequence>
<dbReference type="STRING" id="1216006.VA7868_00202"/>
<dbReference type="InterPro" id="IPR043132">
    <property type="entry name" value="BCAT-like_C"/>
</dbReference>
<comment type="pathway">
    <text evidence="5 22">Amino-acid biosynthesis; L-leucine biosynthesis; L-leucine from 3-methyl-2-oxobutanoate: step 4/4.</text>
</comment>
<evidence type="ECO:0000256" key="18">
    <source>
        <dbReference type="ARBA" id="ARBA00049529"/>
    </source>
</evidence>
<proteinExistence type="inferred from homology"/>
<keyword evidence="9 22" id="KW-0808">Transferase</keyword>
<keyword evidence="11" id="KW-0289">Folate biosynthesis</keyword>
<evidence type="ECO:0000256" key="7">
    <source>
        <dbReference type="ARBA" id="ARBA00022576"/>
    </source>
</evidence>
<dbReference type="RefSeq" id="WP_073601997.1">
    <property type="nucleotide sequence ID" value="NZ_FQXZ01000004.1"/>
</dbReference>
<comment type="catalytic activity">
    <reaction evidence="17 22">
        <text>L-leucine + 2-oxoglutarate = 4-methyl-2-oxopentanoate + L-glutamate</text>
        <dbReference type="Rhea" id="RHEA:18321"/>
        <dbReference type="ChEBI" id="CHEBI:16810"/>
        <dbReference type="ChEBI" id="CHEBI:17865"/>
        <dbReference type="ChEBI" id="CHEBI:29985"/>
        <dbReference type="ChEBI" id="CHEBI:57427"/>
        <dbReference type="EC" id="2.6.1.42"/>
    </reaction>
</comment>
<evidence type="ECO:0000256" key="9">
    <source>
        <dbReference type="ARBA" id="ARBA00022679"/>
    </source>
</evidence>
<comment type="pathway">
    <text evidence="3 22">Amino-acid biosynthesis; L-isoleucine biosynthesis; L-isoleucine from 2-oxobutanoate: step 4/4.</text>
</comment>
<evidence type="ECO:0000256" key="16">
    <source>
        <dbReference type="ARBA" id="ARBA00048798"/>
    </source>
</evidence>
<evidence type="ECO:0000256" key="14">
    <source>
        <dbReference type="ARBA" id="ARBA00035633"/>
    </source>
</evidence>
<evidence type="ECO:0000313" key="23">
    <source>
        <dbReference type="EMBL" id="SHH67485.1"/>
    </source>
</evidence>
<evidence type="ECO:0000256" key="19">
    <source>
        <dbReference type="ARBA" id="ARBA00054027"/>
    </source>
</evidence>
<dbReference type="EC" id="2.6.1.42" evidence="22"/>
<comment type="function">
    <text evidence="2 22">Acts on leucine, isoleucine and valine.</text>
</comment>
<dbReference type="GO" id="GO:0009099">
    <property type="term" value="P:L-valine biosynthetic process"/>
    <property type="evidence" value="ECO:0007669"/>
    <property type="project" value="UniProtKB-UniPathway"/>
</dbReference>
<dbReference type="GO" id="GO:0008696">
    <property type="term" value="F:4-amino-4-deoxychorismate lyase activity"/>
    <property type="evidence" value="ECO:0007669"/>
    <property type="project" value="UniProtKB-EC"/>
</dbReference>
<dbReference type="GO" id="GO:0009097">
    <property type="term" value="P:isoleucine biosynthetic process"/>
    <property type="evidence" value="ECO:0007669"/>
    <property type="project" value="UniProtKB-UniPathway"/>
</dbReference>
<dbReference type="Proteomes" id="UP000184608">
    <property type="component" value="Unassembled WGS sequence"/>
</dbReference>
<evidence type="ECO:0000256" key="1">
    <source>
        <dbReference type="ARBA" id="ARBA00001933"/>
    </source>
</evidence>
<dbReference type="AlphaFoldDB" id="A0A1M5UWX6"/>
<protein>
    <recommendedName>
        <fullName evidence="22">Branched-chain-amino-acid aminotransferase</fullName>
        <shortName evidence="22">BCAT</shortName>
        <ecNumber evidence="22">2.6.1.42</ecNumber>
    </recommendedName>
</protein>
<evidence type="ECO:0000256" key="15">
    <source>
        <dbReference type="ARBA" id="ARBA00048212"/>
    </source>
</evidence>
<evidence type="ECO:0000256" key="4">
    <source>
        <dbReference type="ARBA" id="ARBA00004931"/>
    </source>
</evidence>
<dbReference type="GO" id="GO:0009098">
    <property type="term" value="P:L-leucine biosynthetic process"/>
    <property type="evidence" value="ECO:0007669"/>
    <property type="project" value="UniProtKB-UniPathway"/>
</dbReference>
<comment type="function">
    <text evidence="19">Involved in the biosynthesis of p-aminobenzoate (PABA), a precursor of tetrahydrofolate. Converts 4-amino-4-deoxychorismate into 4-aminobenzoate (PABA) and pyruvate.</text>
</comment>
<dbReference type="InterPro" id="IPR036038">
    <property type="entry name" value="Aminotransferase-like"/>
</dbReference>
<dbReference type="PANTHER" id="PTHR42743">
    <property type="entry name" value="AMINO-ACID AMINOTRANSFERASE"/>
    <property type="match status" value="1"/>
</dbReference>
<evidence type="ECO:0000256" key="2">
    <source>
        <dbReference type="ARBA" id="ARBA00003109"/>
    </source>
</evidence>
<dbReference type="Gene3D" id="3.30.470.10">
    <property type="match status" value="1"/>
</dbReference>
<comment type="pathway">
    <text evidence="4 22">Amino-acid biosynthesis; L-valine biosynthesis; L-valine from pyruvate: step 4/4.</text>
</comment>
<comment type="cofactor">
    <cofactor evidence="1 21">
        <name>pyridoxal 5'-phosphate</name>
        <dbReference type="ChEBI" id="CHEBI:597326"/>
    </cofactor>
</comment>
<comment type="catalytic activity">
    <reaction evidence="18">
        <text>4-amino-4-deoxychorismate = 4-aminobenzoate + pyruvate + H(+)</text>
        <dbReference type="Rhea" id="RHEA:16201"/>
        <dbReference type="ChEBI" id="CHEBI:15361"/>
        <dbReference type="ChEBI" id="CHEBI:15378"/>
        <dbReference type="ChEBI" id="CHEBI:17836"/>
        <dbReference type="ChEBI" id="CHEBI:58406"/>
        <dbReference type="EC" id="4.1.3.38"/>
    </reaction>
</comment>
<evidence type="ECO:0000256" key="21">
    <source>
        <dbReference type="RuleBase" id="RU004516"/>
    </source>
</evidence>
<keyword evidence="13 22" id="KW-0100">Branched-chain amino acid biosynthesis</keyword>
<evidence type="ECO:0000256" key="8">
    <source>
        <dbReference type="ARBA" id="ARBA00022605"/>
    </source>
</evidence>
<gene>
    <name evidence="22 23" type="primary">ilvE</name>
    <name evidence="23" type="ORF">VA7868_00202</name>
</gene>
<dbReference type="InterPro" id="IPR018300">
    <property type="entry name" value="Aminotrans_IV_CS"/>
</dbReference>
<dbReference type="FunFam" id="3.20.10.10:FF:000002">
    <property type="entry name" value="D-alanine aminotransferase"/>
    <property type="match status" value="1"/>
</dbReference>
<dbReference type="GO" id="GO:0046656">
    <property type="term" value="P:folic acid biosynthetic process"/>
    <property type="evidence" value="ECO:0007669"/>
    <property type="project" value="UniProtKB-KW"/>
</dbReference>
<accession>A0A1M5UWX6</accession>
<dbReference type="InterPro" id="IPR043131">
    <property type="entry name" value="BCAT-like_N"/>
</dbReference>
<dbReference type="EMBL" id="FQXZ01000004">
    <property type="protein sequence ID" value="SHH67485.1"/>
    <property type="molecule type" value="Genomic_DNA"/>
</dbReference>
<keyword evidence="8 22" id="KW-0028">Amino-acid biosynthesis</keyword>
<comment type="catalytic activity">
    <reaction evidence="15 22">
        <text>L-valine + 2-oxoglutarate = 3-methyl-2-oxobutanoate + L-glutamate</text>
        <dbReference type="Rhea" id="RHEA:24813"/>
        <dbReference type="ChEBI" id="CHEBI:11851"/>
        <dbReference type="ChEBI" id="CHEBI:16810"/>
        <dbReference type="ChEBI" id="CHEBI:29985"/>
        <dbReference type="ChEBI" id="CHEBI:57762"/>
        <dbReference type="EC" id="2.6.1.42"/>
    </reaction>
</comment>
<name>A0A1M5UWX6_9VIBR</name>
<dbReference type="UniPathway" id="UPA00049">
    <property type="reaction ID" value="UER00062"/>
</dbReference>
<comment type="catalytic activity">
    <reaction evidence="16 22">
        <text>L-isoleucine + 2-oxoglutarate = (S)-3-methyl-2-oxopentanoate + L-glutamate</text>
        <dbReference type="Rhea" id="RHEA:24801"/>
        <dbReference type="ChEBI" id="CHEBI:16810"/>
        <dbReference type="ChEBI" id="CHEBI:29985"/>
        <dbReference type="ChEBI" id="CHEBI:35146"/>
        <dbReference type="ChEBI" id="CHEBI:58045"/>
        <dbReference type="EC" id="2.6.1.42"/>
    </reaction>
</comment>
<evidence type="ECO:0000256" key="17">
    <source>
        <dbReference type="ARBA" id="ARBA00049229"/>
    </source>
</evidence>
<evidence type="ECO:0000256" key="13">
    <source>
        <dbReference type="ARBA" id="ARBA00023304"/>
    </source>
</evidence>
<evidence type="ECO:0000256" key="5">
    <source>
        <dbReference type="ARBA" id="ARBA00005072"/>
    </source>
</evidence>